<feature type="compositionally biased region" description="Basic and acidic residues" evidence="1">
    <location>
        <begin position="85"/>
        <end position="94"/>
    </location>
</feature>
<dbReference type="STRING" id="39841.SAMN05660836_01988"/>
<evidence type="ECO:0000313" key="3">
    <source>
        <dbReference type="Proteomes" id="UP000199611"/>
    </source>
</evidence>
<evidence type="ECO:0000313" key="2">
    <source>
        <dbReference type="EMBL" id="SFM92938.1"/>
    </source>
</evidence>
<dbReference type="EMBL" id="FOUU01000007">
    <property type="protein sequence ID" value="SFM92938.1"/>
    <property type="molecule type" value="Genomic_DNA"/>
</dbReference>
<proteinExistence type="predicted"/>
<dbReference type="Proteomes" id="UP000199611">
    <property type="component" value="Unassembled WGS sequence"/>
</dbReference>
<name>A0A1I4UVK2_9BACT</name>
<evidence type="ECO:0000256" key="1">
    <source>
        <dbReference type="SAM" id="MobiDB-lite"/>
    </source>
</evidence>
<feature type="region of interest" description="Disordered" evidence="1">
    <location>
        <begin position="74"/>
        <end position="94"/>
    </location>
</feature>
<dbReference type="RefSeq" id="WP_093395443.1">
    <property type="nucleotide sequence ID" value="NZ_FOUU01000007.1"/>
</dbReference>
<reference evidence="2 3" key="1">
    <citation type="submission" date="2016-10" db="EMBL/GenBank/DDBJ databases">
        <authorList>
            <person name="de Groot N.N."/>
        </authorList>
    </citation>
    <scope>NUCLEOTIDE SEQUENCE [LARGE SCALE GENOMIC DNA]</scope>
    <source>
        <strain evidence="2 3">DSM 9990</strain>
    </source>
</reference>
<protein>
    <submittedName>
        <fullName evidence="2">Uncharacterized protein</fullName>
    </submittedName>
</protein>
<dbReference type="AlphaFoldDB" id="A0A1I4UVK2"/>
<organism evidence="2 3">
    <name type="scientific">Thermodesulforhabdus norvegica</name>
    <dbReference type="NCBI Taxonomy" id="39841"/>
    <lineage>
        <taxon>Bacteria</taxon>
        <taxon>Pseudomonadati</taxon>
        <taxon>Thermodesulfobacteriota</taxon>
        <taxon>Syntrophobacteria</taxon>
        <taxon>Syntrophobacterales</taxon>
        <taxon>Thermodesulforhabdaceae</taxon>
        <taxon>Thermodesulforhabdus</taxon>
    </lineage>
</organism>
<keyword evidence="3" id="KW-1185">Reference proteome</keyword>
<sequence length="184" mass="20994">MVRKKKLEITPGEELMEDDEIIELEEVVEEPEELPLGEDLDDMLFAEDADISIDEADIKDLDLDLGIDEAEMEDTRTVEQIPEPEPLKGEETVKEKTAQDFVDSLFQEALLEKEEEKVHEGGEVSALTPQEVLPAQAPDLDEIIDRLEERLVSKFEEIVEARLPELVLKTVKQELEALKKELEE</sequence>
<accession>A0A1I4UVK2</accession>
<gene>
    <name evidence="2" type="ORF">SAMN05660836_01988</name>
</gene>